<dbReference type="RefSeq" id="WP_235003374.1">
    <property type="nucleotide sequence ID" value="NZ_OCNK01000003.1"/>
</dbReference>
<name>A0A286GYL5_9ACTN</name>
<keyword evidence="3" id="KW-1185">Reference proteome</keyword>
<evidence type="ECO:0000313" key="3">
    <source>
        <dbReference type="Proteomes" id="UP000219482"/>
    </source>
</evidence>
<dbReference type="GO" id="GO:0051537">
    <property type="term" value="F:2 iron, 2 sulfur cluster binding"/>
    <property type="evidence" value="ECO:0007669"/>
    <property type="project" value="InterPro"/>
</dbReference>
<sequence length="244" mass="25198">MGLRVCSGTVDGRFHAAAGQTGPVAGGMEGAVAATSFADPGWTAQVLARRARAQGTTDRRVLATVWWYSVSSVLLTPPLAGLVAGIPRSGRLADLSVTLAPGLLPVTAVAVGPGSGDLAADLRGSLASVVAAVAEAGDLRERPLWAIATDSLANRLLAVGQAVGDVDRATALAVPLAEAVGAPLPVPRYEDVGGRRFVRRGSCCLVDRTRWGATCTSCPHRRPEERRQLLQRLARPDGEAAEPG</sequence>
<evidence type="ECO:0000313" key="2">
    <source>
        <dbReference type="EMBL" id="SOE00618.1"/>
    </source>
</evidence>
<dbReference type="Proteomes" id="UP000219482">
    <property type="component" value="Unassembled WGS sequence"/>
</dbReference>
<dbReference type="AlphaFoldDB" id="A0A286GYL5"/>
<reference evidence="3" key="1">
    <citation type="submission" date="2017-09" db="EMBL/GenBank/DDBJ databases">
        <authorList>
            <person name="Varghese N."/>
            <person name="Submissions S."/>
        </authorList>
    </citation>
    <scope>NUCLEOTIDE SEQUENCE [LARGE SCALE GENOMIC DNA]</scope>
    <source>
        <strain evidence="3">DSM 44270</strain>
    </source>
</reference>
<dbReference type="Pfam" id="PF11575">
    <property type="entry name" value="FhuF_C"/>
    <property type="match status" value="1"/>
</dbReference>
<proteinExistence type="predicted"/>
<gene>
    <name evidence="2" type="ORF">SAMN06272739_2693</name>
</gene>
<dbReference type="EMBL" id="OCNK01000003">
    <property type="protein sequence ID" value="SOE00618.1"/>
    <property type="molecule type" value="Genomic_DNA"/>
</dbReference>
<evidence type="ECO:0000259" key="1">
    <source>
        <dbReference type="Pfam" id="PF11575"/>
    </source>
</evidence>
<feature type="domain" description="Ferric siderophore reductase C-terminal" evidence="1">
    <location>
        <begin position="200"/>
        <end position="220"/>
    </location>
</feature>
<organism evidence="2 3">
    <name type="scientific">Blastococcus haudaquaticus</name>
    <dbReference type="NCBI Taxonomy" id="1938745"/>
    <lineage>
        <taxon>Bacteria</taxon>
        <taxon>Bacillati</taxon>
        <taxon>Actinomycetota</taxon>
        <taxon>Actinomycetes</taxon>
        <taxon>Geodermatophilales</taxon>
        <taxon>Geodermatophilaceae</taxon>
        <taxon>Blastococcus</taxon>
    </lineage>
</organism>
<protein>
    <submittedName>
        <fullName evidence="2">FhuF 2Fe-2S C-terminal domain-containing protein</fullName>
    </submittedName>
</protein>
<dbReference type="InterPro" id="IPR024726">
    <property type="entry name" value="FhuF_C"/>
</dbReference>
<accession>A0A286GYL5</accession>